<keyword evidence="3" id="KW-1185">Reference proteome</keyword>
<feature type="region of interest" description="Disordered" evidence="1">
    <location>
        <begin position="1"/>
        <end position="48"/>
    </location>
</feature>
<accession>A0A811YMI2</accession>
<name>A0A811YMI2_NYCPR</name>
<feature type="compositionally biased region" description="Low complexity" evidence="1">
    <location>
        <begin position="132"/>
        <end position="145"/>
    </location>
</feature>
<dbReference type="EMBL" id="CAJHUB010000680">
    <property type="protein sequence ID" value="CAD7677898.1"/>
    <property type="molecule type" value="Genomic_DNA"/>
</dbReference>
<reference evidence="2" key="1">
    <citation type="submission" date="2020-12" db="EMBL/GenBank/DDBJ databases">
        <authorList>
            <consortium name="Molecular Ecology Group"/>
        </authorList>
    </citation>
    <scope>NUCLEOTIDE SEQUENCE</scope>
    <source>
        <strain evidence="2">TBG_1078</strain>
    </source>
</reference>
<feature type="compositionally biased region" description="Low complexity" evidence="1">
    <location>
        <begin position="74"/>
        <end position="84"/>
    </location>
</feature>
<evidence type="ECO:0000313" key="2">
    <source>
        <dbReference type="EMBL" id="CAD7677898.1"/>
    </source>
</evidence>
<comment type="caution">
    <text evidence="2">The sequence shown here is derived from an EMBL/GenBank/DDBJ whole genome shotgun (WGS) entry which is preliminary data.</text>
</comment>
<feature type="region of interest" description="Disordered" evidence="1">
    <location>
        <begin position="60"/>
        <end position="181"/>
    </location>
</feature>
<sequence length="181" mass="18564">MQKAKIDTLQLELGARPQRLGSSKAQSCSQGEHRPSPEGQQNREAETAELRSFALTGSFAVNLGGGRRGPGSIPAAGRARQPGGQRRGHPAGAADHERPPGRHSEGAHPAGLDPGASAAAPAGGPRCRLSNRAVAAPAAPRRSGAPGPGPPPRLPPAAPQSPQKRGERNPWPRVTVLCSAL</sequence>
<gene>
    <name evidence="2" type="ORF">NYPRO_LOCUS10696</name>
</gene>
<feature type="compositionally biased region" description="Low complexity" evidence="1">
    <location>
        <begin position="109"/>
        <end position="125"/>
    </location>
</feature>
<dbReference type="AlphaFoldDB" id="A0A811YMI2"/>
<evidence type="ECO:0000256" key="1">
    <source>
        <dbReference type="SAM" id="MobiDB-lite"/>
    </source>
</evidence>
<organism evidence="2 3">
    <name type="scientific">Nyctereutes procyonoides</name>
    <name type="common">Raccoon dog</name>
    <name type="synonym">Canis procyonoides</name>
    <dbReference type="NCBI Taxonomy" id="34880"/>
    <lineage>
        <taxon>Eukaryota</taxon>
        <taxon>Metazoa</taxon>
        <taxon>Chordata</taxon>
        <taxon>Craniata</taxon>
        <taxon>Vertebrata</taxon>
        <taxon>Euteleostomi</taxon>
        <taxon>Mammalia</taxon>
        <taxon>Eutheria</taxon>
        <taxon>Laurasiatheria</taxon>
        <taxon>Carnivora</taxon>
        <taxon>Caniformia</taxon>
        <taxon>Canidae</taxon>
        <taxon>Nyctereutes</taxon>
    </lineage>
</organism>
<protein>
    <submittedName>
        <fullName evidence="2">(raccoon dog) hypothetical protein</fullName>
    </submittedName>
</protein>
<feature type="compositionally biased region" description="Pro residues" evidence="1">
    <location>
        <begin position="147"/>
        <end position="159"/>
    </location>
</feature>
<proteinExistence type="predicted"/>
<feature type="compositionally biased region" description="Polar residues" evidence="1">
    <location>
        <begin position="20"/>
        <end position="30"/>
    </location>
</feature>
<dbReference type="Proteomes" id="UP000645828">
    <property type="component" value="Unassembled WGS sequence"/>
</dbReference>
<feature type="compositionally biased region" description="Basic and acidic residues" evidence="1">
    <location>
        <begin position="94"/>
        <end position="106"/>
    </location>
</feature>
<feature type="compositionally biased region" description="Basic and acidic residues" evidence="1">
    <location>
        <begin position="31"/>
        <end position="48"/>
    </location>
</feature>
<evidence type="ECO:0000313" key="3">
    <source>
        <dbReference type="Proteomes" id="UP000645828"/>
    </source>
</evidence>